<gene>
    <name evidence="3" type="primary">capA_2</name>
    <name evidence="3" type="ORF">BcellWH2_04971</name>
</gene>
<proteinExistence type="inferred from homology"/>
<dbReference type="PANTHER" id="PTHR33393:SF11">
    <property type="entry name" value="POLYGLUTAMINE SYNTHESIS ACCESSORY PROTEIN RV0574C-RELATED"/>
    <property type="match status" value="1"/>
</dbReference>
<dbReference type="SMART" id="SM00854">
    <property type="entry name" value="PGA_cap"/>
    <property type="match status" value="1"/>
</dbReference>
<organism evidence="3 4">
    <name type="scientific">Bacteroides cellulosilyticus</name>
    <dbReference type="NCBI Taxonomy" id="246787"/>
    <lineage>
        <taxon>Bacteria</taxon>
        <taxon>Pseudomonadati</taxon>
        <taxon>Bacteroidota</taxon>
        <taxon>Bacteroidia</taxon>
        <taxon>Bacteroidales</taxon>
        <taxon>Bacteroidaceae</taxon>
        <taxon>Bacteroides</taxon>
    </lineage>
</organism>
<dbReference type="Proteomes" id="UP000061809">
    <property type="component" value="Chromosome"/>
</dbReference>
<dbReference type="RefSeq" id="WP_029429083.1">
    <property type="nucleotide sequence ID" value="NZ_CP012801.1"/>
</dbReference>
<evidence type="ECO:0000313" key="3">
    <source>
        <dbReference type="EMBL" id="ALJ62180.1"/>
    </source>
</evidence>
<dbReference type="PATRIC" id="fig|246787.4.peg.5133"/>
<dbReference type="SUPFAM" id="SSF56300">
    <property type="entry name" value="Metallo-dependent phosphatases"/>
    <property type="match status" value="1"/>
</dbReference>
<evidence type="ECO:0000256" key="1">
    <source>
        <dbReference type="ARBA" id="ARBA00005662"/>
    </source>
</evidence>
<dbReference type="InterPro" id="IPR052169">
    <property type="entry name" value="CW_Biosynth-Accessory"/>
</dbReference>
<dbReference type="InterPro" id="IPR029052">
    <property type="entry name" value="Metallo-depent_PP-like"/>
</dbReference>
<dbReference type="Pfam" id="PF09587">
    <property type="entry name" value="PGA_cap"/>
    <property type="match status" value="1"/>
</dbReference>
<dbReference type="EMBL" id="CP012801">
    <property type="protein sequence ID" value="ALJ62180.1"/>
    <property type="molecule type" value="Genomic_DNA"/>
</dbReference>
<dbReference type="PANTHER" id="PTHR33393">
    <property type="entry name" value="POLYGLUTAMINE SYNTHESIS ACCESSORY PROTEIN RV0574C-RELATED"/>
    <property type="match status" value="1"/>
</dbReference>
<dbReference type="InterPro" id="IPR019079">
    <property type="entry name" value="Capsule_synth_CapA"/>
</dbReference>
<dbReference type="CDD" id="cd07381">
    <property type="entry name" value="MPP_CapA"/>
    <property type="match status" value="1"/>
</dbReference>
<dbReference type="KEGG" id="bcel:BcellWH2_04971"/>
<dbReference type="AlphaFoldDB" id="A0A0P0GI19"/>
<accession>A0A0P0GI19</accession>
<evidence type="ECO:0000259" key="2">
    <source>
        <dbReference type="SMART" id="SM00854"/>
    </source>
</evidence>
<feature type="domain" description="Capsule synthesis protein CapA" evidence="2">
    <location>
        <begin position="11"/>
        <end position="321"/>
    </location>
</feature>
<protein>
    <submittedName>
        <fullName evidence="3">Capsule biosynthesis protein CapA</fullName>
    </submittedName>
</protein>
<dbReference type="Gene3D" id="3.60.21.10">
    <property type="match status" value="1"/>
</dbReference>
<comment type="similarity">
    <text evidence="1">Belongs to the CapA family.</text>
</comment>
<name>A0A0P0GI19_9BACE</name>
<reference evidence="3 4" key="1">
    <citation type="journal article" date="2015" name="Science">
        <title>Genetic determinants of in vivo fitness and diet responsiveness in multiple human gut Bacteroides.</title>
        <authorList>
            <person name="Wu M."/>
            <person name="McNulty N.P."/>
            <person name="Rodionov D.A."/>
            <person name="Khoroshkin M.S."/>
            <person name="Griffin N.W."/>
            <person name="Cheng J."/>
            <person name="Latreille P."/>
            <person name="Kerstetter R.A."/>
            <person name="Terrapon N."/>
            <person name="Henrissat B."/>
            <person name="Osterman A.L."/>
            <person name="Gordon J.I."/>
        </authorList>
    </citation>
    <scope>NUCLEOTIDE SEQUENCE [LARGE SCALE GENOMIC DNA]</scope>
    <source>
        <strain evidence="3 4">WH2</strain>
    </source>
</reference>
<evidence type="ECO:0000313" key="4">
    <source>
        <dbReference type="Proteomes" id="UP000061809"/>
    </source>
</evidence>
<sequence length="440" mass="49198">MIGKNENSLITISLCGDIFISKRLPGSSYPGFDELYTFLHKHECRFANLETTIHKREGYPEAFPGGGYAMADPACLCDLKRMGLNIFNTANNHAMDYGHNGLLATIKYLTDLELPFAGTGRNLAEASKPAFFETSNGRIALLGVTSSFHDSYAAGPQNQDMQGRPGVAPLKHQAVYELSENHYKALLEVSRSIGINSYHEQAIKEGYLPRCENLKFGIYEFRKGVENRVHTAPNEKDLQRTIAAIADAKRQSDIVILSVHSHQFADGSKKNPPEFIKIFVRKCIDAGATIVVCHGPHVVRGIEVYNSGVVFYGLGNFIFQHEDVDYLPEEFYWKYGKTREQVTGVSEIMNNRSKNNTIGLCTQPDAWRSVMVSISCDLEYLEVRLFPIKIILEGRKGLKGLPVLTSDLSIIQEIKNLSIEFGTNIEMANANFGYIRISRI</sequence>